<dbReference type="AlphaFoldDB" id="A0A2R8B8H3"/>
<dbReference type="InterPro" id="IPR038610">
    <property type="entry name" value="FliK-like_C_sf"/>
</dbReference>
<dbReference type="CDD" id="cd17470">
    <property type="entry name" value="T3SS_Flik_C"/>
    <property type="match status" value="1"/>
</dbReference>
<keyword evidence="3" id="KW-1185">Reference proteome</keyword>
<evidence type="ECO:0000313" key="3">
    <source>
        <dbReference type="Proteomes" id="UP000244880"/>
    </source>
</evidence>
<sequence>MHPLQSTILNTVTAGVKSTTENSIETEGENRFEDVLLAAEREPEADVSDRMDEDPDEVSVHATDIARDADTKLEKPSTATENTLQGSGEVQGKTVLLEDTTKDVPKVVVTVRGSEKPEEQVIPFSPKNLKNSIQQSVPEEHTVVELTDADSASLGFEKRIVSSSVRTPLEQMMVLPPVRQPSDMAAESVTDTATEIIKKGEAEIGVKGSLFDTANAQRLEHDLLKSGRGSATLVVTKSDIATEENQHDATDFDVRITKQNQPETMTPKVLSHPVQSILHAQMPENLRNANSATAQIADVLEVGLASIDASAETKSTPAPILPAAPRLDHQVAVAKQLIEAVKSAQAADKVIEVALNPAELGKVRMMLTPAEAGISVNILADRSETLDLLRKHISDLEQSFMDMGYDDINFSFGQKSSEQSHSGSIFDGDPESVTAQVAQSTIVNSASENTLAYASNGIDIRV</sequence>
<dbReference type="RefSeq" id="WP_181364370.1">
    <property type="nucleotide sequence ID" value="NZ_OMOR01000001.1"/>
</dbReference>
<reference evidence="2 3" key="1">
    <citation type="submission" date="2018-03" db="EMBL/GenBank/DDBJ databases">
        <authorList>
            <person name="Keele B.F."/>
        </authorList>
    </citation>
    <scope>NUCLEOTIDE SEQUENCE [LARGE SCALE GENOMIC DNA]</scope>
    <source>
        <strain evidence="2 3">CECT 8599</strain>
    </source>
</reference>
<gene>
    <name evidence="2" type="ORF">ASD8599_00065</name>
</gene>
<organism evidence="2 3">
    <name type="scientific">Ascidiaceihabitans donghaensis</name>
    <dbReference type="NCBI Taxonomy" id="1510460"/>
    <lineage>
        <taxon>Bacteria</taxon>
        <taxon>Pseudomonadati</taxon>
        <taxon>Pseudomonadota</taxon>
        <taxon>Alphaproteobacteria</taxon>
        <taxon>Rhodobacterales</taxon>
        <taxon>Paracoccaceae</taxon>
        <taxon>Ascidiaceihabitans</taxon>
    </lineage>
</organism>
<name>A0A2R8B8H3_9RHOB</name>
<dbReference type="Gene3D" id="3.30.750.140">
    <property type="match status" value="1"/>
</dbReference>
<accession>A0A2R8B8H3</accession>
<dbReference type="Proteomes" id="UP000244880">
    <property type="component" value="Unassembled WGS sequence"/>
</dbReference>
<protein>
    <recommendedName>
        <fullName evidence="1">Flagellar hook-length control protein-like C-terminal domain-containing protein</fullName>
    </recommendedName>
</protein>
<proteinExistence type="predicted"/>
<feature type="domain" description="Flagellar hook-length control protein-like C-terminal" evidence="1">
    <location>
        <begin position="344"/>
        <end position="420"/>
    </location>
</feature>
<dbReference type="Pfam" id="PF02120">
    <property type="entry name" value="Flg_hook"/>
    <property type="match status" value="1"/>
</dbReference>
<dbReference type="InterPro" id="IPR021136">
    <property type="entry name" value="Flagellar_hook_control-like_C"/>
</dbReference>
<evidence type="ECO:0000313" key="2">
    <source>
        <dbReference type="EMBL" id="SPH19340.1"/>
    </source>
</evidence>
<evidence type="ECO:0000259" key="1">
    <source>
        <dbReference type="Pfam" id="PF02120"/>
    </source>
</evidence>
<dbReference type="EMBL" id="OMOR01000001">
    <property type="protein sequence ID" value="SPH19340.1"/>
    <property type="molecule type" value="Genomic_DNA"/>
</dbReference>